<gene>
    <name evidence="2" type="ORF">GCM10008090_03970</name>
</gene>
<dbReference type="GO" id="GO:0003677">
    <property type="term" value="F:DNA binding"/>
    <property type="evidence" value="ECO:0007669"/>
    <property type="project" value="InterPro"/>
</dbReference>
<evidence type="ECO:0000313" key="2">
    <source>
        <dbReference type="EMBL" id="GGZ98639.1"/>
    </source>
</evidence>
<dbReference type="Pfam" id="PF17765">
    <property type="entry name" value="MLTR_LBD"/>
    <property type="match status" value="1"/>
</dbReference>
<name>A0A918RHS8_9GAMM</name>
<reference evidence="2" key="2">
    <citation type="submission" date="2020-09" db="EMBL/GenBank/DDBJ databases">
        <authorList>
            <person name="Sun Q."/>
            <person name="Kim S."/>
        </authorList>
    </citation>
    <scope>NUCLEOTIDE SEQUENCE</scope>
    <source>
        <strain evidence="2">KCTC 12711</strain>
    </source>
</reference>
<dbReference type="SUPFAM" id="SSF47413">
    <property type="entry name" value="lambda repressor-like DNA-binding domains"/>
    <property type="match status" value="1"/>
</dbReference>
<dbReference type="Gene3D" id="3.30.450.180">
    <property type="match status" value="1"/>
</dbReference>
<dbReference type="Gene3D" id="1.10.260.40">
    <property type="entry name" value="lambda repressor-like DNA-binding domains"/>
    <property type="match status" value="1"/>
</dbReference>
<dbReference type="AlphaFoldDB" id="A0A918RHS8"/>
<dbReference type="PANTHER" id="PTHR35010">
    <property type="entry name" value="BLL4672 PROTEIN-RELATED"/>
    <property type="match status" value="1"/>
</dbReference>
<keyword evidence="3" id="KW-1185">Reference proteome</keyword>
<dbReference type="RefSeq" id="WP_189398329.1">
    <property type="nucleotide sequence ID" value="NZ_BMXA01000001.1"/>
</dbReference>
<evidence type="ECO:0000313" key="3">
    <source>
        <dbReference type="Proteomes" id="UP000614811"/>
    </source>
</evidence>
<reference evidence="2" key="1">
    <citation type="journal article" date="2014" name="Int. J. Syst. Evol. Microbiol.">
        <title>Complete genome sequence of Corynebacterium casei LMG S-19264T (=DSM 44701T), isolated from a smear-ripened cheese.</title>
        <authorList>
            <consortium name="US DOE Joint Genome Institute (JGI-PGF)"/>
            <person name="Walter F."/>
            <person name="Albersmeier A."/>
            <person name="Kalinowski J."/>
            <person name="Ruckert C."/>
        </authorList>
    </citation>
    <scope>NUCLEOTIDE SEQUENCE</scope>
    <source>
        <strain evidence="2">KCTC 12711</strain>
    </source>
</reference>
<dbReference type="InterPro" id="IPR001387">
    <property type="entry name" value="Cro/C1-type_HTH"/>
</dbReference>
<evidence type="ECO:0000259" key="1">
    <source>
        <dbReference type="PROSITE" id="PS50943"/>
    </source>
</evidence>
<dbReference type="PROSITE" id="PS50943">
    <property type="entry name" value="HTH_CROC1"/>
    <property type="match status" value="1"/>
</dbReference>
<dbReference type="EMBL" id="BMXA01000001">
    <property type="protein sequence ID" value="GGZ98639.1"/>
    <property type="molecule type" value="Genomic_DNA"/>
</dbReference>
<dbReference type="InterPro" id="IPR041413">
    <property type="entry name" value="MLTR_LBD"/>
</dbReference>
<organism evidence="2 3">
    <name type="scientific">Arenicella chitinivorans</name>
    <dbReference type="NCBI Taxonomy" id="1329800"/>
    <lineage>
        <taxon>Bacteria</taxon>
        <taxon>Pseudomonadati</taxon>
        <taxon>Pseudomonadota</taxon>
        <taxon>Gammaproteobacteria</taxon>
        <taxon>Arenicellales</taxon>
        <taxon>Arenicellaceae</taxon>
        <taxon>Arenicella</taxon>
    </lineage>
</organism>
<protein>
    <submittedName>
        <fullName evidence="2">Transcriptional regulator</fullName>
    </submittedName>
</protein>
<sequence>MEPETSKFTQSLKAWRKNRKLSQLELALAADVSQRHVSWLETGRSKPSREMVLRLSAAMEVPLRERNTLLNAAGFADVYREQQLDDPAMASIKTVLAEILKHHEPYPAFVLDRYWNIQQQNYAADRMFDMVGGAEALWQAVGDTGERNIALLTVHPHGFKQFVQNWDDVAIQFAQRLQKEALDSCDERIMRRLEQLSAYLPQSDVPTLEPLLPIIPIELNVNGLHLSLCSVISTFGTAQDITADELRVETFYPANEHTADFLAGKV</sequence>
<dbReference type="CDD" id="cd00093">
    <property type="entry name" value="HTH_XRE"/>
    <property type="match status" value="1"/>
</dbReference>
<feature type="domain" description="HTH cro/C1-type" evidence="1">
    <location>
        <begin position="12"/>
        <end position="66"/>
    </location>
</feature>
<accession>A0A918RHS8</accession>
<dbReference type="PANTHER" id="PTHR35010:SF4">
    <property type="entry name" value="BLL5781 PROTEIN"/>
    <property type="match status" value="1"/>
</dbReference>
<dbReference type="SMART" id="SM00530">
    <property type="entry name" value="HTH_XRE"/>
    <property type="match status" value="1"/>
</dbReference>
<comment type="caution">
    <text evidence="2">The sequence shown here is derived from an EMBL/GenBank/DDBJ whole genome shotgun (WGS) entry which is preliminary data.</text>
</comment>
<dbReference type="Pfam" id="PF01381">
    <property type="entry name" value="HTH_3"/>
    <property type="match status" value="1"/>
</dbReference>
<dbReference type="Proteomes" id="UP000614811">
    <property type="component" value="Unassembled WGS sequence"/>
</dbReference>
<dbReference type="InterPro" id="IPR010982">
    <property type="entry name" value="Lambda_DNA-bd_dom_sf"/>
</dbReference>
<proteinExistence type="predicted"/>